<feature type="domain" description="Glycosyltransferase subfamily 4-like N-terminal" evidence="4">
    <location>
        <begin position="14"/>
        <end position="141"/>
    </location>
</feature>
<dbReference type="PANTHER" id="PTHR12526:SF613">
    <property type="entry name" value="PHOSPHATIDYL-MYO-INOSITOL MANNOSYLTRANSFERASE"/>
    <property type="match status" value="1"/>
</dbReference>
<keyword evidence="2 5" id="KW-0808">Transferase</keyword>
<reference evidence="5 6" key="1">
    <citation type="submission" date="2017-04" db="EMBL/GenBank/DDBJ databases">
        <authorList>
            <person name="Afonso C.L."/>
            <person name="Miller P.J."/>
            <person name="Scott M.A."/>
            <person name="Spackman E."/>
            <person name="Goraichik I."/>
            <person name="Dimitrov K.M."/>
            <person name="Suarez D.L."/>
            <person name="Swayne D.E."/>
        </authorList>
    </citation>
    <scope>NUCLEOTIDE SEQUENCE [LARGE SCALE GENOMIC DNA]</scope>
    <source>
        <strain evidence="5 6">CGMCC 1.12511</strain>
    </source>
</reference>
<evidence type="ECO:0000313" key="5">
    <source>
        <dbReference type="EMBL" id="SMC50450.1"/>
    </source>
</evidence>
<dbReference type="AlphaFoldDB" id="A0A1W1ZPG4"/>
<name>A0A1W1ZPG4_9MICO</name>
<dbReference type="Pfam" id="PF00534">
    <property type="entry name" value="Glycos_transf_1"/>
    <property type="match status" value="1"/>
</dbReference>
<protein>
    <submittedName>
        <fullName evidence="5">Glycosyltransferase involved in cell wall bisynthesis</fullName>
    </submittedName>
</protein>
<dbReference type="InterPro" id="IPR039498">
    <property type="entry name" value="NTP_transf_5"/>
</dbReference>
<dbReference type="EMBL" id="FWXN01000004">
    <property type="protein sequence ID" value="SMC50450.1"/>
    <property type="molecule type" value="Genomic_DNA"/>
</dbReference>
<evidence type="ECO:0000256" key="1">
    <source>
        <dbReference type="ARBA" id="ARBA00022676"/>
    </source>
</evidence>
<dbReference type="InterPro" id="IPR028098">
    <property type="entry name" value="Glyco_trans_4-like_N"/>
</dbReference>
<evidence type="ECO:0000259" key="3">
    <source>
        <dbReference type="Pfam" id="PF00534"/>
    </source>
</evidence>
<sequence>MRITHVVCTQDFAGVESHVAVLAAAQHDRGHEVTVLGGDVERMRAAIDRPAVSVRPVRGILDAVRQLAGPAGSAADLVATHMSAADLAATIAPTLVGTPIVSTRHFAARRGSRAVSRAALWLTARRMDAEIAVSSHIRKVVGGEPTVVLPGIPHRHAGESGEPREPTVLMVQRLEAEKQTEVGIRAFAASGLADDGWQLRVAGDGAERPRLEALARELGIGGSTTFLGHRHDVDALMSRASIFMATCGVEGLGLAVVEAMASGLPVVASAAAGHLETVGPVAAAALFPVGDPVAAGRLLVALAHDPRRRAAYGAALRARQHSTFSITGQAAATDAVYEHAAARRAVTTGPADRCLVVISLEPWDEVWRRNQHLVAGLLRTDPGLRVLFVEPPSDLSQAIRTGSLPRPGRGLRIGPRLDGVAPGAIWLHEPTKPLPRLLDHGYDRRWARGILRSASRAGLPQPTLWVNDPAGAELLEMSDWPALYDITDDWLAAQRDDATHARLVRQEDELMQGCAEVVVCSTGLVRTKSPRRPVTLIQNAVDAEGIRRARARPADLPPGPVAVYVGTLHSDRLDLGLCVATADALGDTGTLVLVGPNALGRDEDARLAAAGVVRLGPRPASEVGGYLQHADVLVVPHVVDEFTESLDPIKLHEYLAAGRVVVSTPVSGFRDVADERRRVVPAQDFAATVAAAVPASDTFPTGSDPTVPTWAERVEQMRAVLERVSGGQPGDGVADVPLGARVRLGHAAIQHIAATHGVDLLHIKGAAIDDAMTHPGRRPGDIDVLVRPEDVALLLRLTTDAGFRLVSGFRTGSPFGHAATLDHPVWGHLDVHRHFPGIGLDATAAFDHLWEGRTHRDIGGARCATPGPAAHGVLLVLHAARNVEGGQATADVEHVWHHADDEARAAMAAEAVAIGAETAFAVGTGETDRVQDAAGLRDWLALTQGDSRLSEWRARIRTAPDAPSRLRLIAMLPLVNTDALAARLGRPPTPGEIARAFVDRVRQAVVEVTGRAR</sequence>
<dbReference type="PANTHER" id="PTHR12526">
    <property type="entry name" value="GLYCOSYLTRANSFERASE"/>
    <property type="match status" value="1"/>
</dbReference>
<keyword evidence="1" id="KW-0328">Glycosyltransferase</keyword>
<accession>A0A1W1ZPG4</accession>
<dbReference type="Pfam" id="PF13439">
    <property type="entry name" value="Glyco_transf_4"/>
    <property type="match status" value="1"/>
</dbReference>
<organism evidence="5 6">
    <name type="scientific">Janibacter indicus</name>
    <dbReference type="NCBI Taxonomy" id="857417"/>
    <lineage>
        <taxon>Bacteria</taxon>
        <taxon>Bacillati</taxon>
        <taxon>Actinomycetota</taxon>
        <taxon>Actinomycetes</taxon>
        <taxon>Micrococcales</taxon>
        <taxon>Intrasporangiaceae</taxon>
        <taxon>Janibacter</taxon>
    </lineage>
</organism>
<gene>
    <name evidence="5" type="ORF">SAMN06296429_104144</name>
</gene>
<dbReference type="Proteomes" id="UP000192634">
    <property type="component" value="Unassembled WGS sequence"/>
</dbReference>
<dbReference type="Gene3D" id="3.40.50.2000">
    <property type="entry name" value="Glycogen Phosphorylase B"/>
    <property type="match status" value="3"/>
</dbReference>
<dbReference type="RefSeq" id="WP_143445455.1">
    <property type="nucleotide sequence ID" value="NZ_FWXN01000004.1"/>
</dbReference>
<proteinExistence type="predicted"/>
<evidence type="ECO:0000256" key="2">
    <source>
        <dbReference type="ARBA" id="ARBA00022679"/>
    </source>
</evidence>
<dbReference type="GO" id="GO:0016757">
    <property type="term" value="F:glycosyltransferase activity"/>
    <property type="evidence" value="ECO:0007669"/>
    <property type="project" value="UniProtKB-KW"/>
</dbReference>
<evidence type="ECO:0000313" key="6">
    <source>
        <dbReference type="Proteomes" id="UP000192634"/>
    </source>
</evidence>
<dbReference type="SUPFAM" id="SSF53756">
    <property type="entry name" value="UDP-Glycosyltransferase/glycogen phosphorylase"/>
    <property type="match status" value="2"/>
</dbReference>
<evidence type="ECO:0000259" key="4">
    <source>
        <dbReference type="Pfam" id="PF13439"/>
    </source>
</evidence>
<dbReference type="Pfam" id="PF13692">
    <property type="entry name" value="Glyco_trans_1_4"/>
    <property type="match status" value="1"/>
</dbReference>
<dbReference type="InterPro" id="IPR001296">
    <property type="entry name" value="Glyco_trans_1"/>
</dbReference>
<dbReference type="Pfam" id="PF14907">
    <property type="entry name" value="NTP_transf_5"/>
    <property type="match status" value="1"/>
</dbReference>
<dbReference type="OrthoDB" id="3782133at2"/>
<feature type="domain" description="Glycosyl transferase family 1" evidence="3">
    <location>
        <begin position="163"/>
        <end position="315"/>
    </location>
</feature>